<dbReference type="Proteomes" id="UP000298030">
    <property type="component" value="Unassembled WGS sequence"/>
</dbReference>
<proteinExistence type="predicted"/>
<organism evidence="2 3">
    <name type="scientific">Coprinellus micaceus</name>
    <name type="common">Glistening ink-cap mushroom</name>
    <name type="synonym">Coprinus micaceus</name>
    <dbReference type="NCBI Taxonomy" id="71717"/>
    <lineage>
        <taxon>Eukaryota</taxon>
        <taxon>Fungi</taxon>
        <taxon>Dikarya</taxon>
        <taxon>Basidiomycota</taxon>
        <taxon>Agaricomycotina</taxon>
        <taxon>Agaricomycetes</taxon>
        <taxon>Agaricomycetidae</taxon>
        <taxon>Agaricales</taxon>
        <taxon>Agaricineae</taxon>
        <taxon>Psathyrellaceae</taxon>
        <taxon>Coprinellus</taxon>
    </lineage>
</organism>
<feature type="compositionally biased region" description="Low complexity" evidence="1">
    <location>
        <begin position="172"/>
        <end position="182"/>
    </location>
</feature>
<feature type="compositionally biased region" description="Low complexity" evidence="1">
    <location>
        <begin position="57"/>
        <end position="71"/>
    </location>
</feature>
<evidence type="ECO:0000256" key="1">
    <source>
        <dbReference type="SAM" id="MobiDB-lite"/>
    </source>
</evidence>
<evidence type="ECO:0000313" key="3">
    <source>
        <dbReference type="Proteomes" id="UP000298030"/>
    </source>
</evidence>
<dbReference type="AlphaFoldDB" id="A0A4Y7SY66"/>
<feature type="region of interest" description="Disordered" evidence="1">
    <location>
        <begin position="136"/>
        <end position="182"/>
    </location>
</feature>
<accession>A0A4Y7SY66</accession>
<feature type="compositionally biased region" description="Low complexity" evidence="1">
    <location>
        <begin position="145"/>
        <end position="160"/>
    </location>
</feature>
<sequence>MAPLASAASRSSTDGQRPAARAGNPLSNSRPPNEPTCPSLATPRESSPTRRRSSLASRSFDPSSLGPSSSLPIPPRTAANMAPVEGSTITRCTVHTNVRTGCHTTSLCIIPIRRPKPTLTDSRYPRPLIATLTRSTPRSAAAVMRASAPDAPTTTTPSSRRNLHSRRAPTQAIAAPASIAPSSRCRMQEAHPLIRRCQYHSPTAGNPRRPSTSGFVSWHRTMDSTTTTLPLVRHQPRLLRCGPRTQTSEHRTTTSYPLWSLTSTVLFMGKVMGEEGVRRWTTLAVVRCRRRRSPATKTR</sequence>
<keyword evidence="3" id="KW-1185">Reference proteome</keyword>
<gene>
    <name evidence="2" type="ORF">FA13DRAFT_991977</name>
</gene>
<feature type="region of interest" description="Disordered" evidence="1">
    <location>
        <begin position="1"/>
        <end position="80"/>
    </location>
</feature>
<dbReference type="EMBL" id="QPFP01000045">
    <property type="protein sequence ID" value="TEB26795.1"/>
    <property type="molecule type" value="Genomic_DNA"/>
</dbReference>
<name>A0A4Y7SY66_COPMI</name>
<protein>
    <submittedName>
        <fullName evidence="2">Uncharacterized protein</fullName>
    </submittedName>
</protein>
<reference evidence="2 3" key="1">
    <citation type="journal article" date="2019" name="Nat. Ecol. Evol.">
        <title>Megaphylogeny resolves global patterns of mushroom evolution.</title>
        <authorList>
            <person name="Varga T."/>
            <person name="Krizsan K."/>
            <person name="Foldi C."/>
            <person name="Dima B."/>
            <person name="Sanchez-Garcia M."/>
            <person name="Sanchez-Ramirez S."/>
            <person name="Szollosi G.J."/>
            <person name="Szarkandi J.G."/>
            <person name="Papp V."/>
            <person name="Albert L."/>
            <person name="Andreopoulos W."/>
            <person name="Angelini C."/>
            <person name="Antonin V."/>
            <person name="Barry K.W."/>
            <person name="Bougher N.L."/>
            <person name="Buchanan P."/>
            <person name="Buyck B."/>
            <person name="Bense V."/>
            <person name="Catcheside P."/>
            <person name="Chovatia M."/>
            <person name="Cooper J."/>
            <person name="Damon W."/>
            <person name="Desjardin D."/>
            <person name="Finy P."/>
            <person name="Geml J."/>
            <person name="Haridas S."/>
            <person name="Hughes K."/>
            <person name="Justo A."/>
            <person name="Karasinski D."/>
            <person name="Kautmanova I."/>
            <person name="Kiss B."/>
            <person name="Kocsube S."/>
            <person name="Kotiranta H."/>
            <person name="LaButti K.M."/>
            <person name="Lechner B.E."/>
            <person name="Liimatainen K."/>
            <person name="Lipzen A."/>
            <person name="Lukacs Z."/>
            <person name="Mihaltcheva S."/>
            <person name="Morgado L.N."/>
            <person name="Niskanen T."/>
            <person name="Noordeloos M.E."/>
            <person name="Ohm R.A."/>
            <person name="Ortiz-Santana B."/>
            <person name="Ovrebo C."/>
            <person name="Racz N."/>
            <person name="Riley R."/>
            <person name="Savchenko A."/>
            <person name="Shiryaev A."/>
            <person name="Soop K."/>
            <person name="Spirin V."/>
            <person name="Szebenyi C."/>
            <person name="Tomsovsky M."/>
            <person name="Tulloss R.E."/>
            <person name="Uehling J."/>
            <person name="Grigoriev I.V."/>
            <person name="Vagvolgyi C."/>
            <person name="Papp T."/>
            <person name="Martin F.M."/>
            <person name="Miettinen O."/>
            <person name="Hibbett D.S."/>
            <person name="Nagy L.G."/>
        </authorList>
    </citation>
    <scope>NUCLEOTIDE SEQUENCE [LARGE SCALE GENOMIC DNA]</scope>
    <source>
        <strain evidence="2 3">FP101781</strain>
    </source>
</reference>
<evidence type="ECO:0000313" key="2">
    <source>
        <dbReference type="EMBL" id="TEB26795.1"/>
    </source>
</evidence>
<comment type="caution">
    <text evidence="2">The sequence shown here is derived from an EMBL/GenBank/DDBJ whole genome shotgun (WGS) entry which is preliminary data.</text>
</comment>